<keyword evidence="3" id="KW-0408">Iron</keyword>
<evidence type="ECO:0000256" key="2">
    <source>
        <dbReference type="ARBA" id="ARBA00022723"/>
    </source>
</evidence>
<name>A0AAD8YLA5_9STRA</name>
<reference evidence="10" key="1">
    <citation type="submission" date="2023-06" db="EMBL/GenBank/DDBJ databases">
        <title>Survivors Of The Sea: Transcriptome response of Skeletonema marinoi to long-term dormancy.</title>
        <authorList>
            <person name="Pinder M.I.M."/>
            <person name="Kourtchenko O."/>
            <person name="Robertson E.K."/>
            <person name="Larsson T."/>
            <person name="Maumus F."/>
            <person name="Osuna-Cruz C.M."/>
            <person name="Vancaester E."/>
            <person name="Stenow R."/>
            <person name="Vandepoele K."/>
            <person name="Ploug H."/>
            <person name="Bruchert V."/>
            <person name="Godhe A."/>
            <person name="Topel M."/>
        </authorList>
    </citation>
    <scope>NUCLEOTIDE SEQUENCE</scope>
    <source>
        <strain evidence="10">R05AC</strain>
    </source>
</reference>
<dbReference type="GO" id="GO:0046872">
    <property type="term" value="F:metal ion binding"/>
    <property type="evidence" value="ECO:0007669"/>
    <property type="project" value="UniProtKB-KW"/>
</dbReference>
<dbReference type="PANTHER" id="PTHR13680:SF5">
    <property type="entry name" value="CDGSH IRON-SULFUR DOMAIN-CONTAINING PROTEIN 1"/>
    <property type="match status" value="1"/>
</dbReference>
<comment type="cofactor">
    <cofactor evidence="5">
        <name>[2Fe-2S] cluster</name>
        <dbReference type="ChEBI" id="CHEBI:190135"/>
    </cofactor>
</comment>
<keyword evidence="2" id="KW-0479">Metal-binding</keyword>
<feature type="coiled-coil region" evidence="6">
    <location>
        <begin position="110"/>
        <end position="140"/>
    </location>
</feature>
<evidence type="ECO:0000256" key="5">
    <source>
        <dbReference type="ARBA" id="ARBA00034078"/>
    </source>
</evidence>
<evidence type="ECO:0000256" key="7">
    <source>
        <dbReference type="SAM" id="Phobius"/>
    </source>
</evidence>
<protein>
    <recommendedName>
        <fullName evidence="9">Iron-binding zinc finger CDGSH type domain-containing protein</fullName>
    </recommendedName>
</protein>
<dbReference type="Gene3D" id="3.40.5.90">
    <property type="entry name" value="CDGSH iron-sulfur domain, mitoNEET-type"/>
    <property type="match status" value="1"/>
</dbReference>
<evidence type="ECO:0000256" key="3">
    <source>
        <dbReference type="ARBA" id="ARBA00023004"/>
    </source>
</evidence>
<dbReference type="EMBL" id="JATAAI010000001">
    <property type="protein sequence ID" value="KAK1748112.1"/>
    <property type="molecule type" value="Genomic_DNA"/>
</dbReference>
<dbReference type="GO" id="GO:0051537">
    <property type="term" value="F:2 iron, 2 sulfur cluster binding"/>
    <property type="evidence" value="ECO:0007669"/>
    <property type="project" value="UniProtKB-KW"/>
</dbReference>
<evidence type="ECO:0000256" key="1">
    <source>
        <dbReference type="ARBA" id="ARBA00022714"/>
    </source>
</evidence>
<dbReference type="AlphaFoldDB" id="A0AAD8YLA5"/>
<evidence type="ECO:0000256" key="8">
    <source>
        <dbReference type="SAM" id="SignalP"/>
    </source>
</evidence>
<evidence type="ECO:0000256" key="6">
    <source>
        <dbReference type="SAM" id="Coils"/>
    </source>
</evidence>
<feature type="transmembrane region" description="Helical" evidence="7">
    <location>
        <begin position="276"/>
        <end position="308"/>
    </location>
</feature>
<gene>
    <name evidence="10" type="ORF">QTG54_000051</name>
</gene>
<dbReference type="GO" id="GO:0010506">
    <property type="term" value="P:regulation of autophagy"/>
    <property type="evidence" value="ECO:0007669"/>
    <property type="project" value="InterPro"/>
</dbReference>
<dbReference type="PANTHER" id="PTHR13680">
    <property type="entry name" value="CDGSH IRON-SULFUR DOMAIN-CONTAINING PROTEIN 1"/>
    <property type="match status" value="1"/>
</dbReference>
<evidence type="ECO:0000313" key="10">
    <source>
        <dbReference type="EMBL" id="KAK1748112.1"/>
    </source>
</evidence>
<feature type="signal peptide" evidence="8">
    <location>
        <begin position="1"/>
        <end position="26"/>
    </location>
</feature>
<organism evidence="10 11">
    <name type="scientific">Skeletonema marinoi</name>
    <dbReference type="NCBI Taxonomy" id="267567"/>
    <lineage>
        <taxon>Eukaryota</taxon>
        <taxon>Sar</taxon>
        <taxon>Stramenopiles</taxon>
        <taxon>Ochrophyta</taxon>
        <taxon>Bacillariophyta</taxon>
        <taxon>Coscinodiscophyceae</taxon>
        <taxon>Thalassiosirophycidae</taxon>
        <taxon>Thalassiosirales</taxon>
        <taxon>Skeletonemataceae</taxon>
        <taxon>Skeletonema</taxon>
        <taxon>Skeletonema marinoi-dohrnii complex</taxon>
    </lineage>
</organism>
<comment type="caution">
    <text evidence="10">The sequence shown here is derived from an EMBL/GenBank/DDBJ whole genome shotgun (WGS) entry which is preliminary data.</text>
</comment>
<dbReference type="SMART" id="SM00704">
    <property type="entry name" value="ZnF_CDGSH"/>
    <property type="match status" value="1"/>
</dbReference>
<keyword evidence="6" id="KW-0175">Coiled coil</keyword>
<keyword evidence="4" id="KW-0411">Iron-sulfur</keyword>
<evidence type="ECO:0000259" key="9">
    <source>
        <dbReference type="SMART" id="SM00704"/>
    </source>
</evidence>
<sequence>MISSSSPSLLSGAALLLLLSASTTHAFTPPSTHHATTTTSSSKTQLHLSKRINNKISLDSPKVATMENYGSTDNTKTVYCRCWKSETFPMCDGSHMAHNKECGDNLGPLIVSVDTKKKEEEAVVEEEEEEEEEVVEEEKAVVVVSSDSLATPEKTTSSPFSKLKSIFKKDNKEGPTTKEKLAKMGLSALLSYGWVSNMSYAITLSLSWYTHSKKTGLSPLSPGQWKPFLAVYAGFYVFTNIIRPLRFGLSVVVSQYFDRFVGFIERKSGWGRKASIGVVVFLANVCGTFAAMGLGVGVASTLAGVPIFPPKVV</sequence>
<keyword evidence="7" id="KW-0472">Membrane</keyword>
<keyword evidence="7" id="KW-1133">Transmembrane helix</keyword>
<dbReference type="InterPro" id="IPR042216">
    <property type="entry name" value="MitoNEET_CISD"/>
</dbReference>
<keyword evidence="1" id="KW-0001">2Fe-2S</keyword>
<evidence type="ECO:0000313" key="11">
    <source>
        <dbReference type="Proteomes" id="UP001224775"/>
    </source>
</evidence>
<keyword evidence="7" id="KW-0812">Transmembrane</keyword>
<accession>A0AAD8YLA5</accession>
<dbReference type="InterPro" id="IPR045131">
    <property type="entry name" value="CISD1/2"/>
</dbReference>
<keyword evidence="11" id="KW-1185">Reference proteome</keyword>
<evidence type="ECO:0000256" key="4">
    <source>
        <dbReference type="ARBA" id="ARBA00023014"/>
    </source>
</evidence>
<feature type="domain" description="Iron-binding zinc finger CDGSH type" evidence="9">
    <location>
        <begin position="59"/>
        <end position="101"/>
    </location>
</feature>
<dbReference type="Proteomes" id="UP001224775">
    <property type="component" value="Unassembled WGS sequence"/>
</dbReference>
<feature type="chain" id="PRO_5042009374" description="Iron-binding zinc finger CDGSH type domain-containing protein" evidence="8">
    <location>
        <begin position="27"/>
        <end position="313"/>
    </location>
</feature>
<keyword evidence="8" id="KW-0732">Signal</keyword>
<dbReference type="GO" id="GO:0005741">
    <property type="term" value="C:mitochondrial outer membrane"/>
    <property type="evidence" value="ECO:0007669"/>
    <property type="project" value="TreeGrafter"/>
</dbReference>
<proteinExistence type="predicted"/>
<feature type="transmembrane region" description="Helical" evidence="7">
    <location>
        <begin position="189"/>
        <end position="209"/>
    </location>
</feature>
<dbReference type="Pfam" id="PF09360">
    <property type="entry name" value="zf-CDGSH"/>
    <property type="match status" value="1"/>
</dbReference>
<dbReference type="InterPro" id="IPR018967">
    <property type="entry name" value="FeS-contain_CDGSH-typ"/>
</dbReference>